<name>A0ABD1XFT6_9MARC</name>
<sequence>MTRKGADDGGHCNPNEWKVPKWKSSGRSHQDNSPRSPLQDLSPSELARRMSQSSCCKTHVDLPDAKQISGGNAKDNVPSEWNSCTKAVKPVAEYGYQATWRSSRVPIKVKDIMEPCTVCPSTSQFKPCHKYIATGTGAWSEKWKASRRYIDPGLCEQKDWRPSVKTFEPKLGAEVEFKPRIKPDNANMSLETNEPNFRPGRRTLLPYTPIYREEPYPRKKHIQLVSEWVPPFRVAGEDYNTAPPGVSVNCLASVKLVVLTLGDLAPVDSANVTPYAFGIIPTEEGARHYRKYIPEGHLSHFEGSVCCVCKPGTTEKKTLRGRRATGPYYETAQERNLISGLLPPTDVYRPTKVTRGPQLYGPAGSLNADIIDHCFSDLKRVGTPLSEMRDQYRIPDPAKGSVS</sequence>
<evidence type="ECO:0000313" key="2">
    <source>
        <dbReference type="EMBL" id="KAL2607806.1"/>
    </source>
</evidence>
<evidence type="ECO:0000256" key="1">
    <source>
        <dbReference type="SAM" id="MobiDB-lite"/>
    </source>
</evidence>
<accession>A0ABD1XFT6</accession>
<gene>
    <name evidence="2" type="ORF">R1flu_026379</name>
</gene>
<keyword evidence="3" id="KW-1185">Reference proteome</keyword>
<organism evidence="2 3">
    <name type="scientific">Riccia fluitans</name>
    <dbReference type="NCBI Taxonomy" id="41844"/>
    <lineage>
        <taxon>Eukaryota</taxon>
        <taxon>Viridiplantae</taxon>
        <taxon>Streptophyta</taxon>
        <taxon>Embryophyta</taxon>
        <taxon>Marchantiophyta</taxon>
        <taxon>Marchantiopsida</taxon>
        <taxon>Marchantiidae</taxon>
        <taxon>Marchantiales</taxon>
        <taxon>Ricciaceae</taxon>
        <taxon>Riccia</taxon>
    </lineage>
</organism>
<feature type="compositionally biased region" description="Basic and acidic residues" evidence="1">
    <location>
        <begin position="1"/>
        <end position="10"/>
    </location>
</feature>
<feature type="compositionally biased region" description="Polar residues" evidence="1">
    <location>
        <begin position="27"/>
        <end position="42"/>
    </location>
</feature>
<dbReference type="AlphaFoldDB" id="A0ABD1XFT6"/>
<dbReference type="Proteomes" id="UP001605036">
    <property type="component" value="Unassembled WGS sequence"/>
</dbReference>
<proteinExistence type="predicted"/>
<protein>
    <submittedName>
        <fullName evidence="2">Uncharacterized protein</fullName>
    </submittedName>
</protein>
<reference evidence="2 3" key="1">
    <citation type="submission" date="2024-09" db="EMBL/GenBank/DDBJ databases">
        <title>Chromosome-scale assembly of Riccia fluitans.</title>
        <authorList>
            <person name="Paukszto L."/>
            <person name="Sawicki J."/>
            <person name="Karawczyk K."/>
            <person name="Piernik-Szablinska J."/>
            <person name="Szczecinska M."/>
            <person name="Mazdziarz M."/>
        </authorList>
    </citation>
    <scope>NUCLEOTIDE SEQUENCE [LARGE SCALE GENOMIC DNA]</scope>
    <source>
        <strain evidence="2">Rf_01</strain>
        <tissue evidence="2">Aerial parts of the thallus</tissue>
    </source>
</reference>
<comment type="caution">
    <text evidence="2">The sequence shown here is derived from an EMBL/GenBank/DDBJ whole genome shotgun (WGS) entry which is preliminary data.</text>
</comment>
<feature type="region of interest" description="Disordered" evidence="1">
    <location>
        <begin position="1"/>
        <end position="45"/>
    </location>
</feature>
<dbReference type="EMBL" id="JBHFFA010000008">
    <property type="protein sequence ID" value="KAL2607806.1"/>
    <property type="molecule type" value="Genomic_DNA"/>
</dbReference>
<evidence type="ECO:0000313" key="3">
    <source>
        <dbReference type="Proteomes" id="UP001605036"/>
    </source>
</evidence>